<protein>
    <recommendedName>
        <fullName evidence="5">LisH domain-containing protein</fullName>
    </recommendedName>
</protein>
<feature type="compositionally biased region" description="Polar residues" evidence="2">
    <location>
        <begin position="258"/>
        <end position="300"/>
    </location>
</feature>
<name>A0A444ZNE1_ARAHY</name>
<accession>A0A444ZNE1</accession>
<evidence type="ECO:0000313" key="3">
    <source>
        <dbReference type="EMBL" id="RYR15635.1"/>
    </source>
</evidence>
<keyword evidence="1" id="KW-0175">Coiled coil</keyword>
<feature type="compositionally biased region" description="Polar residues" evidence="2">
    <location>
        <begin position="159"/>
        <end position="177"/>
    </location>
</feature>
<sequence>MAGKPSTKGRKVETLGKGKVTPTQIAFIVDRYLCDNNFSSTRSIFRTEASSLIANSPINEAPKTLLTLGEMLDEYISLKEQKVMLEQERVLMEQEKNRVQMLLHGMQNVMNAFNASGNLSALPAKSAVALAPSQPAYINKPQPGVPSSVQIKSHIHSLPPSSNTNSEGGNFSTSAMNVSDRKRKDTKTDAPLAVKKSRGRSTNKKVSVQGPNVLPQPDNTIDSQVVGPPTSSIRSSPENCVPSGSQAQGSNIAKCLFDQSSLPPTNNSQPPKTPTRRITSSQSGTHISPPEISSVSGCNQEATPTRCTVISTKRVMVSPAKQMAYIEMSHCISPLKTGSDKLGKRDHVRSRLDFGSDMPEGLDKQLSNEVSTSESEKELDMFDIEFPNFDALGIDFSFSEMLNDLEIPCDGIDFSCQPTSSPSIENASGSPQECNDTNALNELSTVSEVLCEKDLRILGPDCMTAVKSVTKSITVISPEKKREQSLD</sequence>
<dbReference type="STRING" id="3818.A0A444ZNE1"/>
<dbReference type="EMBL" id="SDMP01000014">
    <property type="protein sequence ID" value="RYR15635.1"/>
    <property type="molecule type" value="Genomic_DNA"/>
</dbReference>
<evidence type="ECO:0008006" key="5">
    <source>
        <dbReference type="Google" id="ProtNLM"/>
    </source>
</evidence>
<dbReference type="OrthoDB" id="1939654at2759"/>
<feature type="coiled-coil region" evidence="1">
    <location>
        <begin position="68"/>
        <end position="98"/>
    </location>
</feature>
<feature type="region of interest" description="Disordered" evidence="2">
    <location>
        <begin position="139"/>
        <end position="300"/>
    </location>
</feature>
<evidence type="ECO:0000256" key="2">
    <source>
        <dbReference type="SAM" id="MobiDB-lite"/>
    </source>
</evidence>
<feature type="compositionally biased region" description="Basic and acidic residues" evidence="2">
    <location>
        <begin position="179"/>
        <end position="188"/>
    </location>
</feature>
<dbReference type="Gramene" id="arahy.Tifrunner.gnm2.ann2.Ah14g268900.1">
    <property type="protein sequence ID" value="arahy.Tifrunner.gnm2.ann2.Ah14g268900.1-CDS"/>
    <property type="gene ID" value="arahy.Tifrunner.gnm2.ann2.Ah14g268900"/>
</dbReference>
<reference evidence="3 4" key="1">
    <citation type="submission" date="2019-01" db="EMBL/GenBank/DDBJ databases">
        <title>Sequencing of cultivated peanut Arachis hypogaea provides insights into genome evolution and oil improvement.</title>
        <authorList>
            <person name="Chen X."/>
        </authorList>
    </citation>
    <scope>NUCLEOTIDE SEQUENCE [LARGE SCALE GENOMIC DNA]</scope>
    <source>
        <strain evidence="4">cv. Fuhuasheng</strain>
        <tissue evidence="3">Leaves</tissue>
    </source>
</reference>
<dbReference type="PANTHER" id="PTHR35117">
    <property type="entry name" value="MYOSIN-M HEAVY PROTEIN"/>
    <property type="match status" value="1"/>
</dbReference>
<organism evidence="3 4">
    <name type="scientific">Arachis hypogaea</name>
    <name type="common">Peanut</name>
    <dbReference type="NCBI Taxonomy" id="3818"/>
    <lineage>
        <taxon>Eukaryota</taxon>
        <taxon>Viridiplantae</taxon>
        <taxon>Streptophyta</taxon>
        <taxon>Embryophyta</taxon>
        <taxon>Tracheophyta</taxon>
        <taxon>Spermatophyta</taxon>
        <taxon>Magnoliopsida</taxon>
        <taxon>eudicotyledons</taxon>
        <taxon>Gunneridae</taxon>
        <taxon>Pentapetalae</taxon>
        <taxon>rosids</taxon>
        <taxon>fabids</taxon>
        <taxon>Fabales</taxon>
        <taxon>Fabaceae</taxon>
        <taxon>Papilionoideae</taxon>
        <taxon>50 kb inversion clade</taxon>
        <taxon>dalbergioids sensu lato</taxon>
        <taxon>Dalbergieae</taxon>
        <taxon>Pterocarpus clade</taxon>
        <taxon>Arachis</taxon>
    </lineage>
</organism>
<comment type="caution">
    <text evidence="3">The sequence shown here is derived from an EMBL/GenBank/DDBJ whole genome shotgun (WGS) entry which is preliminary data.</text>
</comment>
<dbReference type="Proteomes" id="UP000289738">
    <property type="component" value="Chromosome B04"/>
</dbReference>
<gene>
    <name evidence="3" type="ORF">Ahy_B04g072516</name>
</gene>
<evidence type="ECO:0000256" key="1">
    <source>
        <dbReference type="SAM" id="Coils"/>
    </source>
</evidence>
<dbReference type="PANTHER" id="PTHR35117:SF1">
    <property type="entry name" value="MYOSIN-M HEAVY PROTEIN"/>
    <property type="match status" value="1"/>
</dbReference>
<dbReference type="AlphaFoldDB" id="A0A444ZNE1"/>
<feature type="compositionally biased region" description="Polar residues" evidence="2">
    <location>
        <begin position="217"/>
        <end position="251"/>
    </location>
</feature>
<proteinExistence type="predicted"/>
<keyword evidence="4" id="KW-1185">Reference proteome</keyword>
<evidence type="ECO:0000313" key="4">
    <source>
        <dbReference type="Proteomes" id="UP000289738"/>
    </source>
</evidence>